<dbReference type="Proteomes" id="UP000007488">
    <property type="component" value="Chromosome"/>
</dbReference>
<reference evidence="3" key="2">
    <citation type="submission" date="2011-02" db="EMBL/GenBank/DDBJ databases">
        <title>The complete genome of Syntrophobotulus glycolicus DSM 8271.</title>
        <authorList>
            <person name="Lucas S."/>
            <person name="Copeland A."/>
            <person name="Lapidus A."/>
            <person name="Bruce D."/>
            <person name="Goodwin L."/>
            <person name="Pitluck S."/>
            <person name="Kyrpides N."/>
            <person name="Mavromatis K."/>
            <person name="Pagani I."/>
            <person name="Ivanova N."/>
            <person name="Mikhailova N."/>
            <person name="Chertkov O."/>
            <person name="Held B."/>
            <person name="Detter J.C."/>
            <person name="Tapia R."/>
            <person name="Han C."/>
            <person name="Land M."/>
            <person name="Hauser L."/>
            <person name="Markowitz V."/>
            <person name="Cheng J.-F."/>
            <person name="Hugenholtz P."/>
            <person name="Woyke T."/>
            <person name="Wu D."/>
            <person name="Spring S."/>
            <person name="Schroeder M."/>
            <person name="Brambilla E."/>
            <person name="Klenk H.-P."/>
            <person name="Eisen J.A."/>
        </authorList>
    </citation>
    <scope>NUCLEOTIDE SEQUENCE [LARGE SCALE GENOMIC DNA]</scope>
    <source>
        <strain evidence="3">DSM 8271 / FlGlyR</strain>
    </source>
</reference>
<dbReference type="EMBL" id="CP002547">
    <property type="protein sequence ID" value="ADY57283.1"/>
    <property type="molecule type" value="Genomic_DNA"/>
</dbReference>
<evidence type="ECO:0000313" key="2">
    <source>
        <dbReference type="EMBL" id="ADY57283.1"/>
    </source>
</evidence>
<name>F0T0B1_SYNGF</name>
<evidence type="ECO:0000256" key="1">
    <source>
        <dbReference type="SAM" id="MobiDB-lite"/>
    </source>
</evidence>
<organism evidence="2 3">
    <name type="scientific">Syntrophobotulus glycolicus (strain DSM 8271 / FlGlyR)</name>
    <dbReference type="NCBI Taxonomy" id="645991"/>
    <lineage>
        <taxon>Bacteria</taxon>
        <taxon>Bacillati</taxon>
        <taxon>Bacillota</taxon>
        <taxon>Clostridia</taxon>
        <taxon>Eubacteriales</taxon>
        <taxon>Desulfitobacteriaceae</taxon>
        <taxon>Syntrophobotulus</taxon>
    </lineage>
</organism>
<dbReference type="AlphaFoldDB" id="F0T0B1"/>
<proteinExistence type="predicted"/>
<feature type="region of interest" description="Disordered" evidence="1">
    <location>
        <begin position="39"/>
        <end position="90"/>
    </location>
</feature>
<dbReference type="eggNOG" id="ENOG5031SJY">
    <property type="taxonomic scope" value="Bacteria"/>
</dbReference>
<sequence length="227" mass="25129">MRKAYWIKMTGSFLLGLMLGAGGHMIWGLYQPPGDNTGTKTNAMKVDSGYTAPSTAGTETDKEKEKETETETETETDKAPGTEQETAGNQESGIYVAQAEQEKIISDYKLALGILFEAWKSPDIATFRSKINTAYTGDILEKHCARAEQYIAKGTGLYVTKVSFDHVKIESADNNSATLTASYRYTVKDYHLTEKQPVGAEQNHFIELRVNLVKINAQWLITGETVI</sequence>
<dbReference type="OrthoDB" id="1795746at2"/>
<keyword evidence="3" id="KW-1185">Reference proteome</keyword>
<dbReference type="HOGENOM" id="CLU_1223124_0_0_9"/>
<gene>
    <name evidence="2" type="ordered locus">Sgly_3014</name>
</gene>
<feature type="compositionally biased region" description="Basic and acidic residues" evidence="1">
    <location>
        <begin position="59"/>
        <end position="80"/>
    </location>
</feature>
<evidence type="ECO:0000313" key="3">
    <source>
        <dbReference type="Proteomes" id="UP000007488"/>
    </source>
</evidence>
<protein>
    <submittedName>
        <fullName evidence="2">Uncharacterized protein</fullName>
    </submittedName>
</protein>
<reference evidence="2 3" key="1">
    <citation type="journal article" date="2011" name="Stand. Genomic Sci.">
        <title>Complete genome sequence of Syntrophobotulus glycolicus type strain (FlGlyR).</title>
        <authorList>
            <person name="Han C."/>
            <person name="Mwirichia R."/>
            <person name="Chertkov O."/>
            <person name="Held B."/>
            <person name="Lapidus A."/>
            <person name="Nolan M."/>
            <person name="Lucas S."/>
            <person name="Hammon N."/>
            <person name="Deshpande S."/>
            <person name="Cheng J.F."/>
            <person name="Tapia R."/>
            <person name="Goodwin L."/>
            <person name="Pitluck S."/>
            <person name="Huntemann M."/>
            <person name="Liolios K."/>
            <person name="Ivanova N."/>
            <person name="Pagani I."/>
            <person name="Mavromatis K."/>
            <person name="Ovchinikova G."/>
            <person name="Pati A."/>
            <person name="Chen A."/>
            <person name="Palaniappan K."/>
            <person name="Land M."/>
            <person name="Hauser L."/>
            <person name="Brambilla E.M."/>
            <person name="Rohde M."/>
            <person name="Spring S."/>
            <person name="Sikorski J."/>
            <person name="Goker M."/>
            <person name="Woyke T."/>
            <person name="Bristow J."/>
            <person name="Eisen J.A."/>
            <person name="Markowitz V."/>
            <person name="Hugenholtz P."/>
            <person name="Kyrpides N.C."/>
            <person name="Klenk H.P."/>
            <person name="Detter J.C."/>
        </authorList>
    </citation>
    <scope>NUCLEOTIDE SEQUENCE [LARGE SCALE GENOMIC DNA]</scope>
    <source>
        <strain evidence="3">DSM 8271 / FlGlyR</strain>
    </source>
</reference>
<dbReference type="KEGG" id="sgy:Sgly_3014"/>
<accession>F0T0B1</accession>
<dbReference type="RefSeq" id="WP_013626055.1">
    <property type="nucleotide sequence ID" value="NC_015172.1"/>
</dbReference>
<dbReference type="STRING" id="645991.Sgly_3014"/>